<sequence>MAVSRRDDGRNRSDALARLLLAETREEMVKADQKAGFILSCLGVAVTALVGAVSTGGIAPLRYGPVAQSLFWTGCAALPPSLYLLGQVIVPRVGSAERHRVHYFGDVAATGDTAATASARLIGSLVRRTDPLERDVSQFALLSKVVAAKYRRIRRGMVCSALFFVFTSLGVLVGSIG</sequence>
<name>A0A4Q9HU70_STRKA</name>
<comment type="subcellular location">
    <subcellularLocation>
        <location evidence="1">Cell membrane</location>
    </subcellularLocation>
</comment>
<dbReference type="EMBL" id="SIXH01000124">
    <property type="protein sequence ID" value="TBO58667.1"/>
    <property type="molecule type" value="Genomic_DNA"/>
</dbReference>
<evidence type="ECO:0000313" key="11">
    <source>
        <dbReference type="Proteomes" id="UP000292452"/>
    </source>
</evidence>
<dbReference type="AlphaFoldDB" id="A0A4Q9HU70"/>
<feature type="domain" description="Pycsar effector protein" evidence="9">
    <location>
        <begin position="19"/>
        <end position="173"/>
    </location>
</feature>
<evidence type="ECO:0000313" key="10">
    <source>
        <dbReference type="EMBL" id="TBO58667.1"/>
    </source>
</evidence>
<organism evidence="10 11">
    <name type="scientific">Streptomyces kasugaensis</name>
    <dbReference type="NCBI Taxonomy" id="1946"/>
    <lineage>
        <taxon>Bacteria</taxon>
        <taxon>Bacillati</taxon>
        <taxon>Actinomycetota</taxon>
        <taxon>Actinomycetes</taxon>
        <taxon>Kitasatosporales</taxon>
        <taxon>Streptomycetaceae</taxon>
        <taxon>Streptomyces</taxon>
    </lineage>
</organism>
<evidence type="ECO:0000259" key="9">
    <source>
        <dbReference type="Pfam" id="PF18967"/>
    </source>
</evidence>
<dbReference type="GO" id="GO:0051607">
    <property type="term" value="P:defense response to virus"/>
    <property type="evidence" value="ECO:0007669"/>
    <property type="project" value="UniProtKB-KW"/>
</dbReference>
<feature type="transmembrane region" description="Helical" evidence="8">
    <location>
        <begin position="70"/>
        <end position="90"/>
    </location>
</feature>
<keyword evidence="6" id="KW-0051">Antiviral defense</keyword>
<dbReference type="RefSeq" id="WP_131123797.1">
    <property type="nucleotide sequence ID" value="NZ_SIXH01000124.1"/>
</dbReference>
<dbReference type="GO" id="GO:0005886">
    <property type="term" value="C:plasma membrane"/>
    <property type="evidence" value="ECO:0007669"/>
    <property type="project" value="UniProtKB-SubCell"/>
</dbReference>
<feature type="transmembrane region" description="Helical" evidence="8">
    <location>
        <begin position="157"/>
        <end position="176"/>
    </location>
</feature>
<reference evidence="10 11" key="1">
    <citation type="submission" date="2019-02" db="EMBL/GenBank/DDBJ databases">
        <title>Draft Genome Sequence of Streptomyces sp. AM-2504, identified by 16S rRNA comparative analysis as a Streptomyces Kasugaensis strain.</title>
        <authorList>
            <person name="Napolioni V."/>
            <person name="Giuliodori A.M."/>
            <person name="Spurio R."/>
            <person name="Fabbretti A."/>
        </authorList>
    </citation>
    <scope>NUCLEOTIDE SEQUENCE [LARGE SCALE GENOMIC DNA]</scope>
    <source>
        <strain evidence="10 11">AM-2504</strain>
    </source>
</reference>
<keyword evidence="4" id="KW-0547">Nucleotide-binding</keyword>
<evidence type="ECO:0000256" key="1">
    <source>
        <dbReference type="ARBA" id="ARBA00004236"/>
    </source>
</evidence>
<feature type="transmembrane region" description="Helical" evidence="8">
    <location>
        <begin position="35"/>
        <end position="58"/>
    </location>
</feature>
<evidence type="ECO:0000256" key="5">
    <source>
        <dbReference type="ARBA" id="ARBA00022989"/>
    </source>
</evidence>
<dbReference type="Pfam" id="PF18967">
    <property type="entry name" value="PycTM"/>
    <property type="match status" value="1"/>
</dbReference>
<protein>
    <recommendedName>
        <fullName evidence="9">Pycsar effector protein domain-containing protein</fullName>
    </recommendedName>
</protein>
<accession>A0A4Q9HU70</accession>
<keyword evidence="5 8" id="KW-1133">Transmembrane helix</keyword>
<keyword evidence="7 8" id="KW-0472">Membrane</keyword>
<comment type="caution">
    <text evidence="10">The sequence shown here is derived from an EMBL/GenBank/DDBJ whole genome shotgun (WGS) entry which is preliminary data.</text>
</comment>
<keyword evidence="11" id="KW-1185">Reference proteome</keyword>
<evidence type="ECO:0000256" key="6">
    <source>
        <dbReference type="ARBA" id="ARBA00023118"/>
    </source>
</evidence>
<dbReference type="InterPro" id="IPR043760">
    <property type="entry name" value="PycTM_dom"/>
</dbReference>
<evidence type="ECO:0000256" key="4">
    <source>
        <dbReference type="ARBA" id="ARBA00022741"/>
    </source>
</evidence>
<dbReference type="Proteomes" id="UP000292452">
    <property type="component" value="Unassembled WGS sequence"/>
</dbReference>
<evidence type="ECO:0000256" key="8">
    <source>
        <dbReference type="SAM" id="Phobius"/>
    </source>
</evidence>
<gene>
    <name evidence="10" type="ORF">EYS09_16220</name>
</gene>
<proteinExistence type="predicted"/>
<evidence type="ECO:0000256" key="2">
    <source>
        <dbReference type="ARBA" id="ARBA00022475"/>
    </source>
</evidence>
<evidence type="ECO:0000256" key="3">
    <source>
        <dbReference type="ARBA" id="ARBA00022692"/>
    </source>
</evidence>
<evidence type="ECO:0000256" key="7">
    <source>
        <dbReference type="ARBA" id="ARBA00023136"/>
    </source>
</evidence>
<keyword evidence="3 8" id="KW-0812">Transmembrane</keyword>
<dbReference type="GO" id="GO:0000166">
    <property type="term" value="F:nucleotide binding"/>
    <property type="evidence" value="ECO:0007669"/>
    <property type="project" value="UniProtKB-KW"/>
</dbReference>
<keyword evidence="2" id="KW-1003">Cell membrane</keyword>